<dbReference type="InterPro" id="IPR003347">
    <property type="entry name" value="JmjC_dom"/>
</dbReference>
<dbReference type="EC" id="1.14.11.-" evidence="3"/>
<dbReference type="PANTHER" id="PTHR13096">
    <property type="entry name" value="MINA53 MYC INDUCED NUCLEAR ANTIGEN"/>
    <property type="match status" value="1"/>
</dbReference>
<protein>
    <recommendedName>
        <fullName evidence="3">Bifunctional lysine-specific demethylase and histidyl-hydroxylase</fullName>
        <ecNumber evidence="3">1.14.11.-</ecNumber>
    </recommendedName>
</protein>
<comment type="subcellular location">
    <subcellularLocation>
        <location evidence="3">Nucleus</location>
    </subcellularLocation>
</comment>
<evidence type="ECO:0000256" key="3">
    <source>
        <dbReference type="RuleBase" id="RU366061"/>
    </source>
</evidence>
<keyword evidence="2 3" id="KW-0408">Iron</keyword>
<keyword evidence="3" id="KW-0804">Transcription</keyword>
<keyword evidence="3" id="KW-0805">Transcription regulation</keyword>
<comment type="function">
    <text evidence="3">Oxygenase that can act as both a histone lysine demethylase and a ribosomal histidine hydroxylase.</text>
</comment>
<evidence type="ECO:0000259" key="4">
    <source>
        <dbReference type="PROSITE" id="PS51184"/>
    </source>
</evidence>
<dbReference type="Gene3D" id="3.40.366.30">
    <property type="entry name" value="50S ribosomal protein L16 arginine hydroxylase, Chain A, Domain 2"/>
    <property type="match status" value="1"/>
</dbReference>
<comment type="caution">
    <text evidence="5">The sequence shown here is derived from an EMBL/GenBank/DDBJ whole genome shotgun (WGS) entry which is preliminary data.</text>
</comment>
<dbReference type="SMART" id="SM00558">
    <property type="entry name" value="JmjC"/>
    <property type="match status" value="1"/>
</dbReference>
<dbReference type="PANTHER" id="PTHR13096:SF8">
    <property type="entry name" value="RIBOSOMAL OXYGENASE 1"/>
    <property type="match status" value="1"/>
</dbReference>
<evidence type="ECO:0000256" key="2">
    <source>
        <dbReference type="ARBA" id="ARBA00023004"/>
    </source>
</evidence>
<dbReference type="AlphaFoldDB" id="A0ABD3PTG1"/>
<sequence length="515" mass="57452">MIPFTLSVITTAHLSVAFAPEHTGIGSERTKFNRALIRLASAPEDTSKPSVYEYNGQCHRFNGEVFAKSNCWGRRPFLMRGAFDPGLLLDKNICGDDNSWPTWDDVVDIASDDDSESRVISHKPGDEESYELLLGPLSESDVNEWVSKASTSKSRERKTLVVNDVDRFYPRLADWIHNNFRFLPNWRMDDGQISLSEEMGGIGPHVDNYDVFLIQMTGTKLWQVGLEKLSAKDEMDRTVNGLDVRVLDRWGANTEFEDFTLNPGDLLYLPPRIAHSGTALTTGCMTLSVGCRAPSVSDLISRLAENLSSSIEENAVRRYVDEDLLDGDAGVFSPGLLTETSKHQARQLVLDSLLAMLGDDVWWDEFFGKYATEQKRVRLNYPVPLGDVGFEESEAANDIFANAEATIRSVLDGQAVLYHAEGITFAYSTLPKNEVNQTVHRLFTNGEMWQSQSETSKTKNDCMGCLFQAVANHRKLDSQLLLSCIGGDLQCGRYLEAVKFLQELVTLGVLYAGES</sequence>
<comment type="similarity">
    <text evidence="3">Belongs to the ROX family.</text>
</comment>
<accession>A0ABD3PTG1</accession>
<proteinExistence type="inferred from homology"/>
<keyword evidence="6" id="KW-1185">Reference proteome</keyword>
<dbReference type="GO" id="GO:0016706">
    <property type="term" value="F:2-oxoglutarate-dependent dioxygenase activity"/>
    <property type="evidence" value="ECO:0007669"/>
    <property type="project" value="UniProtKB-UniRule"/>
</dbReference>
<dbReference type="Gene3D" id="2.60.120.650">
    <property type="entry name" value="Cupin"/>
    <property type="match status" value="1"/>
</dbReference>
<comment type="cofactor">
    <cofactor evidence="3">
        <name>Fe(2+)</name>
        <dbReference type="ChEBI" id="CHEBI:29033"/>
    </cofactor>
    <text evidence="3">Binds 1 Fe(2+) ion per subunit.</text>
</comment>
<dbReference type="Pfam" id="PF08007">
    <property type="entry name" value="JmjC_2"/>
    <property type="match status" value="1"/>
</dbReference>
<feature type="domain" description="JmjC" evidence="4">
    <location>
        <begin position="172"/>
        <end position="308"/>
    </location>
</feature>
<keyword evidence="3" id="KW-0539">Nucleus</keyword>
<keyword evidence="3" id="KW-0223">Dioxygenase</keyword>
<evidence type="ECO:0000313" key="5">
    <source>
        <dbReference type="EMBL" id="KAL3791103.1"/>
    </source>
</evidence>
<dbReference type="EMBL" id="JABMIG020000118">
    <property type="protein sequence ID" value="KAL3791103.1"/>
    <property type="molecule type" value="Genomic_DNA"/>
</dbReference>
<dbReference type="PROSITE" id="PS51184">
    <property type="entry name" value="JMJC"/>
    <property type="match status" value="1"/>
</dbReference>
<dbReference type="GO" id="GO:0005506">
    <property type="term" value="F:iron ion binding"/>
    <property type="evidence" value="ECO:0007669"/>
    <property type="project" value="UniProtKB-UniRule"/>
</dbReference>
<gene>
    <name evidence="5" type="ORF">HJC23_012088</name>
</gene>
<evidence type="ECO:0000313" key="6">
    <source>
        <dbReference type="Proteomes" id="UP001516023"/>
    </source>
</evidence>
<keyword evidence="1 3" id="KW-0479">Metal-binding</keyword>
<name>A0ABD3PTG1_9STRA</name>
<evidence type="ECO:0000256" key="1">
    <source>
        <dbReference type="ARBA" id="ARBA00022723"/>
    </source>
</evidence>
<dbReference type="InterPro" id="IPR039994">
    <property type="entry name" value="NO66-like"/>
</dbReference>
<keyword evidence="3" id="KW-0560">Oxidoreductase</keyword>
<dbReference type="SUPFAM" id="SSF51197">
    <property type="entry name" value="Clavaminate synthase-like"/>
    <property type="match status" value="1"/>
</dbReference>
<organism evidence="5 6">
    <name type="scientific">Cyclotella cryptica</name>
    <dbReference type="NCBI Taxonomy" id="29204"/>
    <lineage>
        <taxon>Eukaryota</taxon>
        <taxon>Sar</taxon>
        <taxon>Stramenopiles</taxon>
        <taxon>Ochrophyta</taxon>
        <taxon>Bacillariophyta</taxon>
        <taxon>Coscinodiscophyceae</taxon>
        <taxon>Thalassiosirophycidae</taxon>
        <taxon>Stephanodiscales</taxon>
        <taxon>Stephanodiscaceae</taxon>
        <taxon>Cyclotella</taxon>
    </lineage>
</organism>
<dbReference type="Proteomes" id="UP001516023">
    <property type="component" value="Unassembled WGS sequence"/>
</dbReference>
<dbReference type="GO" id="GO:0005634">
    <property type="term" value="C:nucleus"/>
    <property type="evidence" value="ECO:0007669"/>
    <property type="project" value="UniProtKB-SubCell"/>
</dbReference>
<reference evidence="5 6" key="1">
    <citation type="journal article" date="2020" name="G3 (Bethesda)">
        <title>Improved Reference Genome for Cyclotella cryptica CCMP332, a Model for Cell Wall Morphogenesis, Salinity Adaptation, and Lipid Production in Diatoms (Bacillariophyta).</title>
        <authorList>
            <person name="Roberts W.R."/>
            <person name="Downey K.M."/>
            <person name="Ruck E.C."/>
            <person name="Traller J.C."/>
            <person name="Alverson A.J."/>
        </authorList>
    </citation>
    <scope>NUCLEOTIDE SEQUENCE [LARGE SCALE GENOMIC DNA]</scope>
    <source>
        <strain evidence="5 6">CCMP332</strain>
    </source>
</reference>